<protein>
    <submittedName>
        <fullName evidence="2">Uncharacterized protein</fullName>
    </submittedName>
</protein>
<gene>
    <name evidence="2" type="ORF">TNIT0693_LOCUS683</name>
</gene>
<accession>A0A7S1E027</accession>
<evidence type="ECO:0000256" key="1">
    <source>
        <dbReference type="SAM" id="MobiDB-lite"/>
    </source>
</evidence>
<dbReference type="AlphaFoldDB" id="A0A7S1E027"/>
<sequence length="152" mass="17133">MMAGRMHPLAANLTRMSSAILPASSTTIRHFGKAAKKKRKQKGGGTEGNDRVMNLVLKSLNAPRKKAPEPDEKEAARRSEIVRNYNIGMFNEHNEREHDLACKIALKQHAIKILPRDSYLKEDALKVGDLIPNVFSKRHIPGSEIFLKRKLK</sequence>
<feature type="compositionally biased region" description="Basic residues" evidence="1">
    <location>
        <begin position="30"/>
        <end position="42"/>
    </location>
</feature>
<evidence type="ECO:0000313" key="2">
    <source>
        <dbReference type="EMBL" id="CAD8960998.1"/>
    </source>
</evidence>
<name>A0A7S1E027_9STRA</name>
<feature type="region of interest" description="Disordered" evidence="1">
    <location>
        <begin position="30"/>
        <end position="51"/>
    </location>
</feature>
<organism evidence="2">
    <name type="scientific">Thalassionema nitzschioides</name>
    <dbReference type="NCBI Taxonomy" id="33649"/>
    <lineage>
        <taxon>Eukaryota</taxon>
        <taxon>Sar</taxon>
        <taxon>Stramenopiles</taxon>
        <taxon>Ochrophyta</taxon>
        <taxon>Bacillariophyta</taxon>
        <taxon>Fragilariophyceae</taxon>
        <taxon>Fragilariophycidae</taxon>
        <taxon>Thalassionemales</taxon>
        <taxon>Thalassionemataceae</taxon>
        <taxon>Thalassionema</taxon>
    </lineage>
</organism>
<dbReference type="EMBL" id="HBFY01001694">
    <property type="protein sequence ID" value="CAD8960998.1"/>
    <property type="molecule type" value="Transcribed_RNA"/>
</dbReference>
<reference evidence="2" key="1">
    <citation type="submission" date="2021-01" db="EMBL/GenBank/DDBJ databases">
        <authorList>
            <person name="Corre E."/>
            <person name="Pelletier E."/>
            <person name="Niang G."/>
            <person name="Scheremetjew M."/>
            <person name="Finn R."/>
            <person name="Kale V."/>
            <person name="Holt S."/>
            <person name="Cochrane G."/>
            <person name="Meng A."/>
            <person name="Brown T."/>
            <person name="Cohen L."/>
        </authorList>
    </citation>
    <scope>NUCLEOTIDE SEQUENCE</scope>
</reference>
<proteinExistence type="predicted"/>